<dbReference type="OMA" id="QWIFWGY"/>
<evidence type="ECO:0000256" key="3">
    <source>
        <dbReference type="ARBA" id="ARBA00022448"/>
    </source>
</evidence>
<dbReference type="PANTHER" id="PTHR43029:SF15">
    <property type="entry name" value="AMMONIUM TRANSPORTER"/>
    <property type="match status" value="1"/>
</dbReference>
<dbReference type="Pfam" id="PF00909">
    <property type="entry name" value="Ammonium_transp"/>
    <property type="match status" value="1"/>
</dbReference>
<feature type="transmembrane region" description="Helical" evidence="8">
    <location>
        <begin position="254"/>
        <end position="274"/>
    </location>
</feature>
<proteinExistence type="inferred from homology"/>
<dbReference type="STRING" id="1076935.U4LEH4"/>
<dbReference type="InterPro" id="IPR029020">
    <property type="entry name" value="Ammonium/urea_transptr"/>
</dbReference>
<feature type="transmembrane region" description="Helical" evidence="8">
    <location>
        <begin position="341"/>
        <end position="360"/>
    </location>
</feature>
<dbReference type="Gene3D" id="1.10.3430.10">
    <property type="entry name" value="Ammonium transporter AmtB like domains"/>
    <property type="match status" value="1"/>
</dbReference>
<dbReference type="NCBIfam" id="TIGR00836">
    <property type="entry name" value="amt"/>
    <property type="match status" value="1"/>
</dbReference>
<evidence type="ECO:0000256" key="4">
    <source>
        <dbReference type="ARBA" id="ARBA00022692"/>
    </source>
</evidence>
<comment type="similarity">
    <text evidence="2 8">Belongs to the ammonia transporter channel (TC 1.A.11.2) family.</text>
</comment>
<dbReference type="Proteomes" id="UP000018144">
    <property type="component" value="Unassembled WGS sequence"/>
</dbReference>
<keyword evidence="5 8" id="KW-1133">Transmembrane helix</keyword>
<evidence type="ECO:0000256" key="5">
    <source>
        <dbReference type="ARBA" id="ARBA00022989"/>
    </source>
</evidence>
<feature type="transmembrane region" description="Helical" evidence="8">
    <location>
        <begin position="154"/>
        <end position="175"/>
    </location>
</feature>
<comment type="subcellular location">
    <subcellularLocation>
        <location evidence="8">Cell membrane</location>
        <topology evidence="8">Multi-pass membrane protein</topology>
    </subcellularLocation>
    <subcellularLocation>
        <location evidence="1">Membrane</location>
        <topology evidence="1">Multi-pass membrane protein</topology>
    </subcellularLocation>
</comment>
<reference evidence="10 11" key="1">
    <citation type="journal article" date="2013" name="PLoS Genet.">
        <title>The genome and development-dependent transcriptomes of Pyronema confluens: a window into fungal evolution.</title>
        <authorList>
            <person name="Traeger S."/>
            <person name="Altegoer F."/>
            <person name="Freitag M."/>
            <person name="Gabaldon T."/>
            <person name="Kempken F."/>
            <person name="Kumar A."/>
            <person name="Marcet-Houben M."/>
            <person name="Poggeler S."/>
            <person name="Stajich J.E."/>
            <person name="Nowrousian M."/>
        </authorList>
    </citation>
    <scope>NUCLEOTIDE SEQUENCE [LARGE SCALE GENOMIC DNA]</scope>
    <source>
        <strain evidence="11">CBS 100304</strain>
        <tissue evidence="10">Vegetative mycelium</tissue>
    </source>
</reference>
<feature type="transmembrane region" description="Helical" evidence="8">
    <location>
        <begin position="228"/>
        <end position="248"/>
    </location>
</feature>
<dbReference type="EMBL" id="HF935433">
    <property type="protein sequence ID" value="CCX30273.1"/>
    <property type="molecule type" value="Genomic_DNA"/>
</dbReference>
<evidence type="ECO:0000259" key="9">
    <source>
        <dbReference type="Pfam" id="PF00909"/>
    </source>
</evidence>
<feature type="transmembrane region" description="Helical" evidence="8">
    <location>
        <begin position="391"/>
        <end position="409"/>
    </location>
</feature>
<evidence type="ECO:0000313" key="10">
    <source>
        <dbReference type="EMBL" id="CCX30273.1"/>
    </source>
</evidence>
<dbReference type="InterPro" id="IPR001905">
    <property type="entry name" value="Ammonium_transpt"/>
</dbReference>
<accession>U4LEH4</accession>
<sequence length="475" mass="50917">MSIPTYNETLGSAGGDPHKMDVNAIYQNTGYHMVWVMACTAVVWPIIPGIGLLYGGLARRKASLALLWQSFLVSGVISFQWWFIGYTLTYSRSAGPFIGNFDNIGLRGVAAAPSIGSGYIPEVLFAIFQCFFCVATVQIMIGGALERGRLVPSLVFAFIWATVVYAPVACWTWNASGWLYNLPSLDYAGGGPVHVASGFGALAYAVVLGKRTDKQHKQKHRPHNVTMVFIGTCFIWFGWLCFNGGSTLNATVRAMYAMFNTNIAASTGILGWVITDYFKKGGKFSVVSACEGAIAGLVGITPAAGYVPYWAAALIGFVTASCCAALEEVTEWIKIDESLDVFKLHGLGGLVGSFLTGIFATSDVSLLDGFTEASGAIDGNAIQIAHQLADMVAISAYSFVVSAIILFAMKYIPGLSLRVDESVEIGGLDSHEFYQEEVGDWSVMNKTDNNMLGSMMISQPSTPPQGTSVAEKTVV</sequence>
<gene>
    <name evidence="10" type="ORF">PCON_08415</name>
</gene>
<dbReference type="InterPro" id="IPR024041">
    <property type="entry name" value="NH4_transpt_AmtB-like_dom"/>
</dbReference>
<feature type="transmembrane region" description="Helical" evidence="8">
    <location>
        <begin position="286"/>
        <end position="304"/>
    </location>
</feature>
<evidence type="ECO:0000256" key="2">
    <source>
        <dbReference type="ARBA" id="ARBA00005887"/>
    </source>
</evidence>
<evidence type="ECO:0000313" key="11">
    <source>
        <dbReference type="Proteomes" id="UP000018144"/>
    </source>
</evidence>
<dbReference type="eggNOG" id="KOG0682">
    <property type="taxonomic scope" value="Eukaryota"/>
</dbReference>
<evidence type="ECO:0000256" key="6">
    <source>
        <dbReference type="ARBA" id="ARBA00023136"/>
    </source>
</evidence>
<feature type="transmembrane region" description="Helical" evidence="8">
    <location>
        <begin position="123"/>
        <end position="142"/>
    </location>
</feature>
<protein>
    <recommendedName>
        <fullName evidence="8">Ammonium transporter</fullName>
    </recommendedName>
</protein>
<name>U4LEH4_PYROM</name>
<dbReference type="FunFam" id="1.10.3430.10:FF:000003">
    <property type="entry name" value="Ammonium transporter"/>
    <property type="match status" value="1"/>
</dbReference>
<feature type="transmembrane region" description="Helical" evidence="8">
    <location>
        <begin position="33"/>
        <end position="54"/>
    </location>
</feature>
<feature type="transmembrane region" description="Helical" evidence="8">
    <location>
        <begin position="187"/>
        <end position="207"/>
    </location>
</feature>
<organism evidence="10 11">
    <name type="scientific">Pyronema omphalodes (strain CBS 100304)</name>
    <name type="common">Pyronema confluens</name>
    <dbReference type="NCBI Taxonomy" id="1076935"/>
    <lineage>
        <taxon>Eukaryota</taxon>
        <taxon>Fungi</taxon>
        <taxon>Dikarya</taxon>
        <taxon>Ascomycota</taxon>
        <taxon>Pezizomycotina</taxon>
        <taxon>Pezizomycetes</taxon>
        <taxon>Pezizales</taxon>
        <taxon>Pyronemataceae</taxon>
        <taxon>Pyronema</taxon>
    </lineage>
</organism>
<dbReference type="OrthoDB" id="534912at2759"/>
<dbReference type="GO" id="GO:0008519">
    <property type="term" value="F:ammonium channel activity"/>
    <property type="evidence" value="ECO:0007669"/>
    <property type="project" value="InterPro"/>
</dbReference>
<dbReference type="SUPFAM" id="SSF111352">
    <property type="entry name" value="Ammonium transporter"/>
    <property type="match status" value="1"/>
</dbReference>
<evidence type="ECO:0000256" key="7">
    <source>
        <dbReference type="ARBA" id="ARBA00023177"/>
    </source>
</evidence>
<keyword evidence="6 8" id="KW-0472">Membrane</keyword>
<keyword evidence="7 8" id="KW-0924">Ammonia transport</keyword>
<feature type="transmembrane region" description="Helical" evidence="8">
    <location>
        <begin position="310"/>
        <end position="329"/>
    </location>
</feature>
<dbReference type="InterPro" id="IPR018047">
    <property type="entry name" value="Ammonium_transpt_CS"/>
</dbReference>
<keyword evidence="3 8" id="KW-0813">Transport</keyword>
<evidence type="ECO:0000256" key="1">
    <source>
        <dbReference type="ARBA" id="ARBA00004141"/>
    </source>
</evidence>
<dbReference type="AlphaFoldDB" id="U4LEH4"/>
<keyword evidence="4 8" id="KW-0812">Transmembrane</keyword>
<evidence type="ECO:0000256" key="8">
    <source>
        <dbReference type="RuleBase" id="RU362002"/>
    </source>
</evidence>
<keyword evidence="11" id="KW-1185">Reference proteome</keyword>
<dbReference type="PANTHER" id="PTHR43029">
    <property type="entry name" value="AMMONIUM TRANSPORTER MEP2"/>
    <property type="match status" value="1"/>
</dbReference>
<feature type="transmembrane region" description="Helical" evidence="8">
    <location>
        <begin position="66"/>
        <end position="84"/>
    </location>
</feature>
<dbReference type="PROSITE" id="PS01219">
    <property type="entry name" value="AMMONIUM_TRANSP"/>
    <property type="match status" value="1"/>
</dbReference>
<feature type="domain" description="Ammonium transporter AmtB-like" evidence="9">
    <location>
        <begin position="34"/>
        <end position="434"/>
    </location>
</feature>
<dbReference type="GO" id="GO:0005886">
    <property type="term" value="C:plasma membrane"/>
    <property type="evidence" value="ECO:0007669"/>
    <property type="project" value="UniProtKB-SubCell"/>
</dbReference>